<evidence type="ECO:0000313" key="1">
    <source>
        <dbReference type="EMBL" id="QEC67569.1"/>
    </source>
</evidence>
<dbReference type="InterPro" id="IPR024530">
    <property type="entry name" value="QSregVF_b"/>
</dbReference>
<reference evidence="1 2" key="1">
    <citation type="journal article" date="2016" name="Int. J. Syst. Evol. Microbiol.">
        <title>Panacibacter ginsenosidivorans gen. nov., sp. nov., with ginsenoside converting activity isolated from soil of a ginseng field.</title>
        <authorList>
            <person name="Siddiqi M.Z."/>
            <person name="Muhammad Shafi S."/>
            <person name="Choi K.D."/>
            <person name="Im W.T."/>
        </authorList>
    </citation>
    <scope>NUCLEOTIDE SEQUENCE [LARGE SCALE GENOMIC DNA]</scope>
    <source>
        <strain evidence="1 2">Gsoil1550</strain>
    </source>
</reference>
<dbReference type="EMBL" id="CP042435">
    <property type="protein sequence ID" value="QEC67569.1"/>
    <property type="molecule type" value="Genomic_DNA"/>
</dbReference>
<dbReference type="RefSeq" id="WP_147189376.1">
    <property type="nucleotide sequence ID" value="NZ_CP042435.1"/>
</dbReference>
<dbReference type="OrthoDB" id="9807855at2"/>
<dbReference type="Proteomes" id="UP000321533">
    <property type="component" value="Chromosome"/>
</dbReference>
<proteinExistence type="predicted"/>
<dbReference type="Pfam" id="PF12843">
    <property type="entry name" value="QSregVF_b"/>
    <property type="match status" value="1"/>
</dbReference>
<sequence length="77" mass="8927">MENDALQPDSAMLTQLVQMKMPFGKYKDVVLCNLPVSYLEWFGRKGFPKGKLGMLLQTMYEIKLNGLDYLLEPLKKR</sequence>
<name>A0A5B8V8L2_9BACT</name>
<accession>A0A5B8V8L2</accession>
<organism evidence="1 2">
    <name type="scientific">Panacibacter ginsenosidivorans</name>
    <dbReference type="NCBI Taxonomy" id="1813871"/>
    <lineage>
        <taxon>Bacteria</taxon>
        <taxon>Pseudomonadati</taxon>
        <taxon>Bacteroidota</taxon>
        <taxon>Chitinophagia</taxon>
        <taxon>Chitinophagales</taxon>
        <taxon>Chitinophagaceae</taxon>
        <taxon>Panacibacter</taxon>
    </lineage>
</organism>
<keyword evidence="2" id="KW-1185">Reference proteome</keyword>
<dbReference type="AlphaFoldDB" id="A0A5B8V8L2"/>
<dbReference type="KEGG" id="pgin:FRZ67_09795"/>
<gene>
    <name evidence="1" type="ORF">FRZ67_09795</name>
</gene>
<protein>
    <submittedName>
        <fullName evidence="1">DUF3820 family protein</fullName>
    </submittedName>
</protein>
<evidence type="ECO:0000313" key="2">
    <source>
        <dbReference type="Proteomes" id="UP000321533"/>
    </source>
</evidence>